<evidence type="ECO:0008006" key="3">
    <source>
        <dbReference type="Google" id="ProtNLM"/>
    </source>
</evidence>
<dbReference type="GeneTree" id="ENSGT00950000183016"/>
<dbReference type="Proteomes" id="UP000694415">
    <property type="component" value="Unplaced"/>
</dbReference>
<proteinExistence type="predicted"/>
<name>A0A8C6HPK5_MUSSI</name>
<dbReference type="AlphaFoldDB" id="A0A8C6HPK5"/>
<evidence type="ECO:0000313" key="2">
    <source>
        <dbReference type="Proteomes" id="UP000694415"/>
    </source>
</evidence>
<dbReference type="Ensembl" id="ENSMSIT00000031056.1">
    <property type="protein sequence ID" value="ENSMSIP00000024602.1"/>
    <property type="gene ID" value="ENSMSIG00000020820.1"/>
</dbReference>
<organism evidence="1 2">
    <name type="scientific">Mus spicilegus</name>
    <name type="common">Mound-building mouse</name>
    <dbReference type="NCBI Taxonomy" id="10103"/>
    <lineage>
        <taxon>Eukaryota</taxon>
        <taxon>Metazoa</taxon>
        <taxon>Chordata</taxon>
        <taxon>Craniata</taxon>
        <taxon>Vertebrata</taxon>
        <taxon>Euteleostomi</taxon>
        <taxon>Mammalia</taxon>
        <taxon>Eutheria</taxon>
        <taxon>Euarchontoglires</taxon>
        <taxon>Glires</taxon>
        <taxon>Rodentia</taxon>
        <taxon>Myomorpha</taxon>
        <taxon>Muroidea</taxon>
        <taxon>Muridae</taxon>
        <taxon>Murinae</taxon>
        <taxon>Mus</taxon>
        <taxon>Mus</taxon>
    </lineage>
</organism>
<accession>A0A8C6HPK5</accession>
<sequence>MEFLIIYSIKKSNPQQSLLVNQNLKYKVITIILKEFLFSFLAPTFIKETLLKLKAHIEPHTIMVGDFNTPLSAMDRSWKEKLNRDIMNQMDLTDRYRTFHPKTKVYIFFSARHGTFSKINHIISHKQASADTRR</sequence>
<dbReference type="SUPFAM" id="SSF56219">
    <property type="entry name" value="DNase I-like"/>
    <property type="match status" value="1"/>
</dbReference>
<keyword evidence="2" id="KW-1185">Reference proteome</keyword>
<dbReference type="Gene3D" id="3.60.10.10">
    <property type="entry name" value="Endonuclease/exonuclease/phosphatase"/>
    <property type="match status" value="1"/>
</dbReference>
<reference evidence="1" key="2">
    <citation type="submission" date="2025-09" db="UniProtKB">
        <authorList>
            <consortium name="Ensembl"/>
        </authorList>
    </citation>
    <scope>IDENTIFICATION</scope>
</reference>
<evidence type="ECO:0000313" key="1">
    <source>
        <dbReference type="Ensembl" id="ENSMSIP00000024602.1"/>
    </source>
</evidence>
<protein>
    <recommendedName>
        <fullName evidence="3">Endonuclease/exonuclease/phosphatase domain-containing protein</fullName>
    </recommendedName>
</protein>
<dbReference type="InterPro" id="IPR036691">
    <property type="entry name" value="Endo/exonu/phosph_ase_sf"/>
</dbReference>
<reference evidence="1" key="1">
    <citation type="submission" date="2025-08" db="UniProtKB">
        <authorList>
            <consortium name="Ensembl"/>
        </authorList>
    </citation>
    <scope>IDENTIFICATION</scope>
</reference>